<comment type="similarity">
    <text evidence="2">Belongs to the UQCR10/QCR9 family.</text>
</comment>
<evidence type="ECO:0000256" key="9">
    <source>
        <dbReference type="ARBA" id="ARBA00023128"/>
    </source>
</evidence>
<reference evidence="16" key="2">
    <citation type="submission" date="2025-08" db="UniProtKB">
        <authorList>
            <consortium name="Ensembl"/>
        </authorList>
    </citation>
    <scope>IDENTIFICATION</scope>
</reference>
<comment type="subcellular location">
    <subcellularLocation>
        <location evidence="1">Mitochondrion inner membrane</location>
        <topology evidence="1">Single-pass membrane protein</topology>
    </subcellularLocation>
</comment>
<dbReference type="SUPFAM" id="SSF81514">
    <property type="entry name" value="Subunit X (non-heme 7 kDa protein) of cytochrome bc1 complex (Ubiquinol-cytochrome c reductase)"/>
    <property type="match status" value="1"/>
</dbReference>
<dbReference type="GO" id="GO:0006122">
    <property type="term" value="P:mitochondrial electron transport, ubiquinol to cytochrome c"/>
    <property type="evidence" value="ECO:0007669"/>
    <property type="project" value="InterPro"/>
</dbReference>
<evidence type="ECO:0000256" key="8">
    <source>
        <dbReference type="ARBA" id="ARBA00022989"/>
    </source>
</evidence>
<keyword evidence="10" id="KW-0472">Membrane</keyword>
<dbReference type="InterPro" id="IPR008027">
    <property type="entry name" value="QCR9"/>
</dbReference>
<protein>
    <recommendedName>
        <fullName evidence="12">Cytochrome b-c1 complex subunit 9</fullName>
    </recommendedName>
    <alternativeName>
        <fullName evidence="13">Complex III subunit X</fullName>
    </alternativeName>
    <alternativeName>
        <fullName evidence="14">Cytochrome c1 non-heme 7 kDa protein</fullName>
    </alternativeName>
    <alternativeName>
        <fullName evidence="15">Ubiquinol-cytochrome c reductase complex 7.2 kDa protein</fullName>
    </alternativeName>
</protein>
<sequence length="132" mass="15495">SLKRVVKLEQLYGKIRCSLSSEITVDKCQQYNLRYVYRALRPQTLCLYYFLTADVCGYHFRPCALSPTNMALVKSVYNLLFRRTSTFAITIMVGAVLFERMFDQGGDTIFEQMNKGKLWKHIKHNYESNEEE</sequence>
<keyword evidence="4" id="KW-0679">Respiratory chain</keyword>
<evidence type="ECO:0000256" key="1">
    <source>
        <dbReference type="ARBA" id="ARBA00004434"/>
    </source>
</evidence>
<proteinExistence type="inferred from homology"/>
<accession>A0A665U0V2</accession>
<evidence type="ECO:0000256" key="2">
    <source>
        <dbReference type="ARBA" id="ARBA00007856"/>
    </source>
</evidence>
<evidence type="ECO:0000256" key="6">
    <source>
        <dbReference type="ARBA" id="ARBA00022792"/>
    </source>
</evidence>
<dbReference type="FunFam" id="1.20.5.260:FF:000001">
    <property type="entry name" value="Cytochrome b-c1 complex subunit 9"/>
    <property type="match status" value="1"/>
</dbReference>
<evidence type="ECO:0000256" key="14">
    <source>
        <dbReference type="ARBA" id="ARBA00077752"/>
    </source>
</evidence>
<evidence type="ECO:0000256" key="13">
    <source>
        <dbReference type="ARBA" id="ARBA00076299"/>
    </source>
</evidence>
<keyword evidence="5" id="KW-0812">Transmembrane</keyword>
<dbReference type="PANTHER" id="PTHR12980">
    <property type="entry name" value="UBIQUINOL-CYTOCHROME C REDUCTASE COMPLEX, SUBUNIT X"/>
    <property type="match status" value="1"/>
</dbReference>
<evidence type="ECO:0000256" key="12">
    <source>
        <dbReference type="ARBA" id="ARBA00068509"/>
    </source>
</evidence>
<comment type="subunit">
    <text evidence="11">Component of the ubiquinol-cytochrome c oxidoreductase (cytochrome b-c1 complex, complex III, CIII), a multisubunit enzyme composed of 11 subunits. The complex is composed of 3 respiratory subunits cytochrome b, cytochrome c1 and Rieske protein UQCRFS1, 2 core protein subunits UQCRC1/QCR1 and UQCRC2/QCR2, and 6 low-molecular weight protein subunits UQCRH/QCR6, UQCRB/QCR7, UQCRQ/QCR8, UQCR10/QCR9, UQCR11/QCR10 and subunit 9, the cleavage product of Rieske protein UQCRFS1. The complex exists as an obligatory dimer and forms supercomplexes (SCs) in the inner mitochondrial membrane with NADH-ubiquinone oxidoreductase (complex I, CI) and cytochrome c oxidase (complex IV, CIV), resulting in different assemblies (supercomplex SCI(1)III(2)IV(1) and megacomplex MCI(2)III(2)IV(2)). Interacts with STMP1.</text>
</comment>
<evidence type="ECO:0000256" key="11">
    <source>
        <dbReference type="ARBA" id="ARBA00064262"/>
    </source>
</evidence>
<keyword evidence="3" id="KW-0813">Transport</keyword>
<dbReference type="PANTHER" id="PTHR12980:SF0">
    <property type="entry name" value="CYTOCHROME B-C1 COMPLEX SUBUNIT 9"/>
    <property type="match status" value="1"/>
</dbReference>
<reference evidence="16" key="3">
    <citation type="submission" date="2025-09" db="UniProtKB">
        <authorList>
            <consortium name="Ensembl"/>
        </authorList>
    </citation>
    <scope>IDENTIFICATION</scope>
</reference>
<dbReference type="GO" id="GO:0005743">
    <property type="term" value="C:mitochondrial inner membrane"/>
    <property type="evidence" value="ECO:0007669"/>
    <property type="project" value="UniProtKB-SubCell"/>
</dbReference>
<dbReference type="InterPro" id="IPR036656">
    <property type="entry name" value="QCR9_sf"/>
</dbReference>
<dbReference type="Pfam" id="PF05365">
    <property type="entry name" value="UCR_UQCRX_QCR9"/>
    <property type="match status" value="1"/>
</dbReference>
<dbReference type="InParanoid" id="A0A665U0V2"/>
<evidence type="ECO:0000256" key="7">
    <source>
        <dbReference type="ARBA" id="ARBA00022982"/>
    </source>
</evidence>
<evidence type="ECO:0000313" key="16">
    <source>
        <dbReference type="Ensembl" id="ENSENLP00000013093.1"/>
    </source>
</evidence>
<name>A0A665U0V2_ECHNA</name>
<dbReference type="Proteomes" id="UP000472264">
    <property type="component" value="Chromosome 12"/>
</dbReference>
<evidence type="ECO:0000256" key="10">
    <source>
        <dbReference type="ARBA" id="ARBA00023136"/>
    </source>
</evidence>
<dbReference type="GO" id="GO:0045275">
    <property type="term" value="C:respiratory chain complex III"/>
    <property type="evidence" value="ECO:0007669"/>
    <property type="project" value="InterPro"/>
</dbReference>
<keyword evidence="17" id="KW-1185">Reference proteome</keyword>
<dbReference type="AlphaFoldDB" id="A0A665U0V2"/>
<evidence type="ECO:0000256" key="5">
    <source>
        <dbReference type="ARBA" id="ARBA00022692"/>
    </source>
</evidence>
<evidence type="ECO:0000256" key="4">
    <source>
        <dbReference type="ARBA" id="ARBA00022660"/>
    </source>
</evidence>
<dbReference type="Ensembl" id="ENSENLT00000013618.1">
    <property type="protein sequence ID" value="ENSENLP00000013093.1"/>
    <property type="gene ID" value="ENSENLG00000006173.1"/>
</dbReference>
<dbReference type="Gene3D" id="1.20.5.260">
    <property type="entry name" value="Cytochrome b-c1 complex subunit 9"/>
    <property type="match status" value="1"/>
</dbReference>
<gene>
    <name evidence="16" type="primary">uqcr10</name>
</gene>
<keyword evidence="9" id="KW-0496">Mitochondrion</keyword>
<evidence type="ECO:0000256" key="15">
    <source>
        <dbReference type="ARBA" id="ARBA00082249"/>
    </source>
</evidence>
<keyword evidence="7" id="KW-0249">Electron transport</keyword>
<evidence type="ECO:0000313" key="17">
    <source>
        <dbReference type="Proteomes" id="UP000472264"/>
    </source>
</evidence>
<reference evidence="16" key="1">
    <citation type="submission" date="2021-04" db="EMBL/GenBank/DDBJ databases">
        <authorList>
            <consortium name="Wellcome Sanger Institute Data Sharing"/>
        </authorList>
    </citation>
    <scope>NUCLEOTIDE SEQUENCE [LARGE SCALE GENOMIC DNA]</scope>
</reference>
<keyword evidence="6" id="KW-0999">Mitochondrion inner membrane</keyword>
<evidence type="ECO:0000256" key="3">
    <source>
        <dbReference type="ARBA" id="ARBA00022448"/>
    </source>
</evidence>
<keyword evidence="8" id="KW-1133">Transmembrane helix</keyword>
<organism evidence="16 17">
    <name type="scientific">Echeneis naucrates</name>
    <name type="common">Live sharksucker</name>
    <dbReference type="NCBI Taxonomy" id="173247"/>
    <lineage>
        <taxon>Eukaryota</taxon>
        <taxon>Metazoa</taxon>
        <taxon>Chordata</taxon>
        <taxon>Craniata</taxon>
        <taxon>Vertebrata</taxon>
        <taxon>Euteleostomi</taxon>
        <taxon>Actinopterygii</taxon>
        <taxon>Neopterygii</taxon>
        <taxon>Teleostei</taxon>
        <taxon>Neoteleostei</taxon>
        <taxon>Acanthomorphata</taxon>
        <taxon>Carangaria</taxon>
        <taxon>Carangiformes</taxon>
        <taxon>Echeneidae</taxon>
        <taxon>Echeneis</taxon>
    </lineage>
</organism>